<dbReference type="InterPro" id="IPR043502">
    <property type="entry name" value="DNA/RNA_pol_sf"/>
</dbReference>
<keyword evidence="2" id="KW-0548">Nucleotidyltransferase</keyword>
<comment type="caution">
    <text evidence="8">The sequence shown here is derived from an EMBL/GenBank/DDBJ whole genome shotgun (WGS) entry which is preliminary data.</text>
</comment>
<dbReference type="GO" id="GO:0016787">
    <property type="term" value="F:hydrolase activity"/>
    <property type="evidence" value="ECO:0007669"/>
    <property type="project" value="UniProtKB-KW"/>
</dbReference>
<evidence type="ECO:0000256" key="4">
    <source>
        <dbReference type="ARBA" id="ARBA00022759"/>
    </source>
</evidence>
<evidence type="ECO:0000256" key="3">
    <source>
        <dbReference type="ARBA" id="ARBA00022722"/>
    </source>
</evidence>
<dbReference type="InterPro" id="IPR043128">
    <property type="entry name" value="Rev_trsase/Diguanyl_cyclase"/>
</dbReference>
<dbReference type="SUPFAM" id="SSF56672">
    <property type="entry name" value="DNA/RNA polymerases"/>
    <property type="match status" value="1"/>
</dbReference>
<dbReference type="FunFam" id="3.10.20.370:FF:000001">
    <property type="entry name" value="Retrovirus-related Pol polyprotein from transposon 17.6-like protein"/>
    <property type="match status" value="1"/>
</dbReference>
<keyword evidence="9" id="KW-1185">Reference proteome</keyword>
<dbReference type="CDD" id="cd09274">
    <property type="entry name" value="RNase_HI_RT_Ty3"/>
    <property type="match status" value="1"/>
</dbReference>
<dbReference type="EMBL" id="SMMG02000005">
    <property type="protein sequence ID" value="KAA3473005.1"/>
    <property type="molecule type" value="Genomic_DNA"/>
</dbReference>
<evidence type="ECO:0000256" key="1">
    <source>
        <dbReference type="ARBA" id="ARBA00022679"/>
    </source>
</evidence>
<dbReference type="Gene3D" id="3.10.20.370">
    <property type="match status" value="1"/>
</dbReference>
<name>A0A5B6VVH7_9ROSI</name>
<evidence type="ECO:0000313" key="9">
    <source>
        <dbReference type="Proteomes" id="UP000325315"/>
    </source>
</evidence>
<dbReference type="PANTHER" id="PTHR34072">
    <property type="entry name" value="ENZYMATIC POLYPROTEIN-RELATED"/>
    <property type="match status" value="1"/>
</dbReference>
<gene>
    <name evidence="8" type="ORF">EPI10_023419</name>
</gene>
<dbReference type="InterPro" id="IPR041373">
    <property type="entry name" value="RT_RNaseH"/>
</dbReference>
<evidence type="ECO:0000313" key="8">
    <source>
        <dbReference type="EMBL" id="KAA3473005.1"/>
    </source>
</evidence>
<dbReference type="AlphaFoldDB" id="A0A5B6VVH7"/>
<reference evidence="9" key="1">
    <citation type="journal article" date="2019" name="Plant Biotechnol. J.">
        <title>Genome sequencing of the Australian wild diploid species Gossypium australe highlights disease resistance and delayed gland morphogenesis.</title>
        <authorList>
            <person name="Cai Y."/>
            <person name="Cai X."/>
            <person name="Wang Q."/>
            <person name="Wang P."/>
            <person name="Zhang Y."/>
            <person name="Cai C."/>
            <person name="Xu Y."/>
            <person name="Wang K."/>
            <person name="Zhou Z."/>
            <person name="Wang C."/>
            <person name="Geng S."/>
            <person name="Li B."/>
            <person name="Dong Q."/>
            <person name="Hou Y."/>
            <person name="Wang H."/>
            <person name="Ai P."/>
            <person name="Liu Z."/>
            <person name="Yi F."/>
            <person name="Sun M."/>
            <person name="An G."/>
            <person name="Cheng J."/>
            <person name="Zhang Y."/>
            <person name="Shi Q."/>
            <person name="Xie Y."/>
            <person name="Shi X."/>
            <person name="Chang Y."/>
            <person name="Huang F."/>
            <person name="Chen Y."/>
            <person name="Hong S."/>
            <person name="Mi L."/>
            <person name="Sun Q."/>
            <person name="Zhang L."/>
            <person name="Zhou B."/>
            <person name="Peng R."/>
            <person name="Zhang X."/>
            <person name="Liu F."/>
        </authorList>
    </citation>
    <scope>NUCLEOTIDE SEQUENCE [LARGE SCALE GENOMIC DNA]</scope>
    <source>
        <strain evidence="9">cv. PA1801</strain>
    </source>
</reference>
<accession>A0A5B6VVH7</accession>
<protein>
    <submittedName>
        <fullName evidence="8">Integrase, catalytic core</fullName>
    </submittedName>
</protein>
<evidence type="ECO:0000259" key="7">
    <source>
        <dbReference type="Pfam" id="PF17917"/>
    </source>
</evidence>
<keyword evidence="4" id="KW-0255">Endonuclease</keyword>
<keyword evidence="6" id="KW-0695">RNA-directed DNA polymerase</keyword>
<proteinExistence type="predicted"/>
<feature type="domain" description="Reverse transcriptase RNase H-like" evidence="7">
    <location>
        <begin position="79"/>
        <end position="176"/>
    </location>
</feature>
<evidence type="ECO:0000256" key="2">
    <source>
        <dbReference type="ARBA" id="ARBA00022695"/>
    </source>
</evidence>
<keyword evidence="3" id="KW-0540">Nuclease</keyword>
<evidence type="ECO:0000256" key="6">
    <source>
        <dbReference type="ARBA" id="ARBA00022918"/>
    </source>
</evidence>
<keyword evidence="1" id="KW-0808">Transferase</keyword>
<dbReference type="Proteomes" id="UP000325315">
    <property type="component" value="Unassembled WGS sequence"/>
</dbReference>
<sequence length="256" mass="29529">MQTLREKKLYAKFSKCEFWLTEVGFLSHVVSRDGIRVSLSKFSTILNWKNPRNGSEVRSFLGLKSLLIEAPILTQLESGKEFVVYSDASLNGLGCVLMQEGKVIAYASQQLKFHEKNYQTHDLELAVIVFALKILRHYLYGKKCLVYTDHKSLKYLMTKKELNLRQCRWLKLLKDYELVIDYHPSKANVVVDVLIRKSLFALRAMNTKLQMKCNGSILVELKSIQELQLVDSKLVAKRKMVETGQNTKFNIRDDGC</sequence>
<evidence type="ECO:0000256" key="5">
    <source>
        <dbReference type="ARBA" id="ARBA00022801"/>
    </source>
</evidence>
<dbReference type="Pfam" id="PF17917">
    <property type="entry name" value="RT_RNaseH"/>
    <property type="match status" value="1"/>
</dbReference>
<organism evidence="8 9">
    <name type="scientific">Gossypium australe</name>
    <dbReference type="NCBI Taxonomy" id="47621"/>
    <lineage>
        <taxon>Eukaryota</taxon>
        <taxon>Viridiplantae</taxon>
        <taxon>Streptophyta</taxon>
        <taxon>Embryophyta</taxon>
        <taxon>Tracheophyta</taxon>
        <taxon>Spermatophyta</taxon>
        <taxon>Magnoliopsida</taxon>
        <taxon>eudicotyledons</taxon>
        <taxon>Gunneridae</taxon>
        <taxon>Pentapetalae</taxon>
        <taxon>rosids</taxon>
        <taxon>malvids</taxon>
        <taxon>Malvales</taxon>
        <taxon>Malvaceae</taxon>
        <taxon>Malvoideae</taxon>
        <taxon>Gossypium</taxon>
    </lineage>
</organism>
<dbReference type="GO" id="GO:0003964">
    <property type="term" value="F:RNA-directed DNA polymerase activity"/>
    <property type="evidence" value="ECO:0007669"/>
    <property type="project" value="UniProtKB-KW"/>
</dbReference>
<dbReference type="GO" id="GO:0004519">
    <property type="term" value="F:endonuclease activity"/>
    <property type="evidence" value="ECO:0007669"/>
    <property type="project" value="UniProtKB-KW"/>
</dbReference>
<dbReference type="Gene3D" id="3.30.70.270">
    <property type="match status" value="1"/>
</dbReference>
<keyword evidence="5" id="KW-0378">Hydrolase</keyword>
<dbReference type="PANTHER" id="PTHR34072:SF59">
    <property type="entry name" value="CCHC-TYPE INTEGRASE"/>
    <property type="match status" value="1"/>
</dbReference>
<dbReference type="OrthoDB" id="415724at2759"/>